<dbReference type="InterPro" id="IPR014942">
    <property type="entry name" value="AbiEii"/>
</dbReference>
<evidence type="ECO:0008006" key="3">
    <source>
        <dbReference type="Google" id="ProtNLM"/>
    </source>
</evidence>
<dbReference type="AlphaFoldDB" id="A0A4Q2UC12"/>
<comment type="caution">
    <text evidence="1">The sequence shown here is derived from an EMBL/GenBank/DDBJ whole genome shotgun (WGS) entry which is preliminary data.</text>
</comment>
<proteinExistence type="predicted"/>
<dbReference type="RefSeq" id="WP_129606697.1">
    <property type="nucleotide sequence ID" value="NZ_SBLB01000014.1"/>
</dbReference>
<dbReference type="Gene3D" id="3.10.450.620">
    <property type="entry name" value="JHP933, nucleotidyltransferase-like core domain"/>
    <property type="match status" value="1"/>
</dbReference>
<accession>A0A4Q2UC12</accession>
<evidence type="ECO:0000313" key="1">
    <source>
        <dbReference type="EMBL" id="RYC66517.1"/>
    </source>
</evidence>
<keyword evidence="2" id="KW-1185">Reference proteome</keyword>
<evidence type="ECO:0000313" key="2">
    <source>
        <dbReference type="Proteomes" id="UP000290407"/>
    </source>
</evidence>
<dbReference type="Proteomes" id="UP000290407">
    <property type="component" value="Unassembled WGS sequence"/>
</dbReference>
<sequence length="352" mass="40364">MILPQTFTATWLQTIAAQYPKKLDVKLLEKVTWALYLLEQLHDQNLSFVFKGGTSLMLHFDQPSRLSIDIDIIMPHRPDNLITLFDKIVGQGQFTRWADDSNRKSHQHVPVEHYKFFYTSRIDAGVRVGFGEEPVLLDILYAEADYPTLTTKPLNHAWLQVTQPIHSVQLPDINCLLGDKLTAFAPNTTGILYAKKRPLEVIKQLFDVALLFDHATDLNLVQQTFERLAGQEITFRQLTISPDDVLNDIFDTALLLARRDVRQQEFMFLQDGIKRLNSFVMDEFRIEQAIVAGAKAAYLSQLILTESAGIERYDNAAQIADWQIDNPALGWLNKLKKSSAEAFFYWYHATSY</sequence>
<protein>
    <recommendedName>
        <fullName evidence="3">Nucleotidyl transferase AbiEii/AbiGii toxin family protein</fullName>
    </recommendedName>
</protein>
<organism evidence="1 2">
    <name type="scientific">Spirosoma sordidisoli</name>
    <dbReference type="NCBI Taxonomy" id="2502893"/>
    <lineage>
        <taxon>Bacteria</taxon>
        <taxon>Pseudomonadati</taxon>
        <taxon>Bacteroidota</taxon>
        <taxon>Cytophagia</taxon>
        <taxon>Cytophagales</taxon>
        <taxon>Cytophagaceae</taxon>
        <taxon>Spirosoma</taxon>
    </lineage>
</organism>
<reference evidence="1 2" key="1">
    <citation type="submission" date="2019-01" db="EMBL/GenBank/DDBJ databases">
        <title>Spirosoma flava sp. nov., a propanil-degrading bacterium isolated from herbicide-contaminated soil.</title>
        <authorList>
            <person name="Zhang L."/>
            <person name="Jiang J.-D."/>
        </authorList>
    </citation>
    <scope>NUCLEOTIDE SEQUENCE [LARGE SCALE GENOMIC DNA]</scope>
    <source>
        <strain evidence="1 2">TY50</strain>
    </source>
</reference>
<dbReference type="EMBL" id="SBLB01000014">
    <property type="protein sequence ID" value="RYC66517.1"/>
    <property type="molecule type" value="Genomic_DNA"/>
</dbReference>
<gene>
    <name evidence="1" type="ORF">EQG79_29545</name>
</gene>
<name>A0A4Q2UC12_9BACT</name>
<dbReference type="Pfam" id="PF08843">
    <property type="entry name" value="AbiEii"/>
    <property type="match status" value="1"/>
</dbReference>